<evidence type="ECO:0000313" key="3">
    <source>
        <dbReference type="Proteomes" id="UP000249354"/>
    </source>
</evidence>
<feature type="domain" description="Glycosyltransferase 2-like" evidence="1">
    <location>
        <begin position="5"/>
        <end position="165"/>
    </location>
</feature>
<keyword evidence="2" id="KW-0808">Transferase</keyword>
<dbReference type="GO" id="GO:0016758">
    <property type="term" value="F:hexosyltransferase activity"/>
    <property type="evidence" value="ECO:0007669"/>
    <property type="project" value="UniProtKB-ARBA"/>
</dbReference>
<gene>
    <name evidence="2" type="ORF">DCF25_04700</name>
</gene>
<dbReference type="PANTHER" id="PTHR22916">
    <property type="entry name" value="GLYCOSYLTRANSFERASE"/>
    <property type="match status" value="1"/>
</dbReference>
<proteinExistence type="predicted"/>
<accession>A0A2W4WHC2</accession>
<protein>
    <submittedName>
        <fullName evidence="2">Glucosyl transferase</fullName>
    </submittedName>
</protein>
<dbReference type="AlphaFoldDB" id="A0A2W4WHC2"/>
<dbReference type="Gene3D" id="3.90.550.10">
    <property type="entry name" value="Spore Coat Polysaccharide Biosynthesis Protein SpsA, Chain A"/>
    <property type="match status" value="1"/>
</dbReference>
<dbReference type="Pfam" id="PF00535">
    <property type="entry name" value="Glycos_transf_2"/>
    <property type="match status" value="1"/>
</dbReference>
<dbReference type="InterPro" id="IPR029044">
    <property type="entry name" value="Nucleotide-diphossugar_trans"/>
</dbReference>
<reference evidence="2 3" key="2">
    <citation type="submission" date="2018-06" db="EMBL/GenBank/DDBJ databases">
        <title>Metagenomic assembly of (sub)arctic Cyanobacteria and their associated microbiome from non-axenic cultures.</title>
        <authorList>
            <person name="Baurain D."/>
        </authorList>
    </citation>
    <scope>NUCLEOTIDE SEQUENCE [LARGE SCALE GENOMIC DNA]</scope>
    <source>
        <strain evidence="2">ULC129bin1</strain>
    </source>
</reference>
<name>A0A2W4WHC2_9CYAN</name>
<sequence>MQKVSIIIPLYNVEKFVRFALESAIAQTYSNIEILIVDDGSSDRSVDICQQFDDSRIRIIQQQNRGLSGARNTGIRHAKGDYVAFLDADDLWVPEKVEKHVRHLEAATDVGASFSYSKFIDERGNPLGLLQFAKTTDITPLDILCRSPIGNGSAAIFRKQMFDDIAFEVKREGAIAYDYFDEQFRESQDVECWMRVAIQTDWKIEGIPELLTLYRINSQGISANIEKKLNAWDRLIERIYTYAPEQMAIWEGPARAYHFRHLARRAVTLRDKKQALSLFVQSLQSHWRILVEEPFRTGLTGAAATALWLLPQTLYSSLLKLSVQLAGRSQKRHVISSH</sequence>
<organism evidence="2 3">
    <name type="scientific">Leptolyngbya foveolarum</name>
    <dbReference type="NCBI Taxonomy" id="47253"/>
    <lineage>
        <taxon>Bacteria</taxon>
        <taxon>Bacillati</taxon>
        <taxon>Cyanobacteriota</taxon>
        <taxon>Cyanophyceae</taxon>
        <taxon>Leptolyngbyales</taxon>
        <taxon>Leptolyngbyaceae</taxon>
        <taxon>Leptolyngbya group</taxon>
        <taxon>Leptolyngbya</taxon>
    </lineage>
</organism>
<dbReference type="CDD" id="cd00761">
    <property type="entry name" value="Glyco_tranf_GTA_type"/>
    <property type="match status" value="1"/>
</dbReference>
<dbReference type="EMBL" id="QBMC01000018">
    <property type="protein sequence ID" value="PZO21745.1"/>
    <property type="molecule type" value="Genomic_DNA"/>
</dbReference>
<comment type="caution">
    <text evidence="2">The sequence shown here is derived from an EMBL/GenBank/DDBJ whole genome shotgun (WGS) entry which is preliminary data.</text>
</comment>
<dbReference type="PANTHER" id="PTHR22916:SF3">
    <property type="entry name" value="UDP-GLCNAC:BETAGAL BETA-1,3-N-ACETYLGLUCOSAMINYLTRANSFERASE-LIKE PROTEIN 1"/>
    <property type="match status" value="1"/>
</dbReference>
<evidence type="ECO:0000313" key="2">
    <source>
        <dbReference type="EMBL" id="PZO21745.1"/>
    </source>
</evidence>
<evidence type="ECO:0000259" key="1">
    <source>
        <dbReference type="Pfam" id="PF00535"/>
    </source>
</evidence>
<dbReference type="InterPro" id="IPR001173">
    <property type="entry name" value="Glyco_trans_2-like"/>
</dbReference>
<dbReference type="SUPFAM" id="SSF53448">
    <property type="entry name" value="Nucleotide-diphospho-sugar transferases"/>
    <property type="match status" value="1"/>
</dbReference>
<dbReference type="Proteomes" id="UP000249354">
    <property type="component" value="Unassembled WGS sequence"/>
</dbReference>
<reference evidence="3" key="1">
    <citation type="submission" date="2018-04" db="EMBL/GenBank/DDBJ databases">
        <authorList>
            <person name="Cornet L."/>
        </authorList>
    </citation>
    <scope>NUCLEOTIDE SEQUENCE [LARGE SCALE GENOMIC DNA]</scope>
</reference>